<accession>A0A7W9BDE3</accession>
<keyword evidence="1" id="KW-1133">Transmembrane helix</keyword>
<dbReference type="AlphaFoldDB" id="A0A7W9BDE3"/>
<organism evidence="2 3">
    <name type="scientific">Sphingomonas aerophila</name>
    <dbReference type="NCBI Taxonomy" id="1344948"/>
    <lineage>
        <taxon>Bacteria</taxon>
        <taxon>Pseudomonadati</taxon>
        <taxon>Pseudomonadota</taxon>
        <taxon>Alphaproteobacteria</taxon>
        <taxon>Sphingomonadales</taxon>
        <taxon>Sphingomonadaceae</taxon>
        <taxon>Sphingomonas</taxon>
    </lineage>
</organism>
<gene>
    <name evidence="2" type="ORF">FHS94_002050</name>
</gene>
<sequence length="63" mass="6536">MQAAKAGAELTLSGAILVFWNLAPPDRRDLARRFLRVLVAGYSALPAAAAISGLGRAIGADRS</sequence>
<evidence type="ECO:0000313" key="2">
    <source>
        <dbReference type="EMBL" id="MBB5715209.1"/>
    </source>
</evidence>
<dbReference type="RefSeq" id="WP_184057258.1">
    <property type="nucleotide sequence ID" value="NZ_JACIJK010000005.1"/>
</dbReference>
<keyword evidence="1" id="KW-0472">Membrane</keyword>
<reference evidence="2 3" key="1">
    <citation type="submission" date="2020-08" db="EMBL/GenBank/DDBJ databases">
        <title>Genomic Encyclopedia of Type Strains, Phase IV (KMG-IV): sequencing the most valuable type-strain genomes for metagenomic binning, comparative biology and taxonomic classification.</title>
        <authorList>
            <person name="Goeker M."/>
        </authorList>
    </citation>
    <scope>NUCLEOTIDE SEQUENCE [LARGE SCALE GENOMIC DNA]</scope>
    <source>
        <strain evidence="2 3">DSM 100044</strain>
    </source>
</reference>
<comment type="caution">
    <text evidence="2">The sequence shown here is derived from an EMBL/GenBank/DDBJ whole genome shotgun (WGS) entry which is preliminary data.</text>
</comment>
<keyword evidence="1" id="KW-0812">Transmembrane</keyword>
<feature type="transmembrane region" description="Helical" evidence="1">
    <location>
        <begin position="35"/>
        <end position="58"/>
    </location>
</feature>
<proteinExistence type="predicted"/>
<evidence type="ECO:0000256" key="1">
    <source>
        <dbReference type="SAM" id="Phobius"/>
    </source>
</evidence>
<keyword evidence="3" id="KW-1185">Reference proteome</keyword>
<dbReference type="EMBL" id="JACIJK010000005">
    <property type="protein sequence ID" value="MBB5715209.1"/>
    <property type="molecule type" value="Genomic_DNA"/>
</dbReference>
<evidence type="ECO:0000313" key="3">
    <source>
        <dbReference type="Proteomes" id="UP000546200"/>
    </source>
</evidence>
<protein>
    <submittedName>
        <fullName evidence="2">Uncharacterized protein</fullName>
    </submittedName>
</protein>
<name>A0A7W9BDE3_9SPHN</name>
<dbReference type="Proteomes" id="UP000546200">
    <property type="component" value="Unassembled WGS sequence"/>
</dbReference>